<dbReference type="CTD" id="4539"/>
<dbReference type="GeneID" id="18129796"/>
<name>A0A059SFQ2_PRORF</name>
<dbReference type="Gene3D" id="1.10.287.3510">
    <property type="match status" value="1"/>
</dbReference>
<geneLocation type="mitochondrion" evidence="2"/>
<evidence type="ECO:0000313" key="2">
    <source>
        <dbReference type="EMBL" id="AGW80388.1"/>
    </source>
</evidence>
<dbReference type="EMBL" id="KF481953">
    <property type="protein sequence ID" value="AGW80388.1"/>
    <property type="molecule type" value="Genomic_DNA"/>
</dbReference>
<sequence length="77" mass="9180">MIFLFISMLMLFFKWYRFIFVLIALEFLMMSVFIKFFGEFSAMMFFYFMCFSVISSILGVVIMIGGMKFFGSDQSIF</sequence>
<feature type="transmembrane region" description="Helical" evidence="1">
    <location>
        <begin position="44"/>
        <end position="67"/>
    </location>
</feature>
<keyword evidence="1" id="KW-1133">Transmembrane helix</keyword>
<dbReference type="AlphaFoldDB" id="A0A059SFQ2"/>
<keyword evidence="1" id="KW-0472">Membrane</keyword>
<protein>
    <submittedName>
        <fullName evidence="2">NADH dehydrogenase subunit 4L</fullName>
    </submittedName>
</protein>
<gene>
    <name evidence="2" type="primary">ND4L</name>
</gene>
<organism evidence="2">
    <name type="scientific">Protostrongylus rufescens</name>
    <name type="common">Red lungworm</name>
    <dbReference type="NCBI Taxonomy" id="321386"/>
    <lineage>
        <taxon>Eukaryota</taxon>
        <taxon>Metazoa</taxon>
        <taxon>Ecdysozoa</taxon>
        <taxon>Nematoda</taxon>
        <taxon>Chromadorea</taxon>
        <taxon>Rhabditida</taxon>
        <taxon>Rhabditina</taxon>
        <taxon>Rhabditomorpha</taxon>
        <taxon>Strongyloidea</taxon>
        <taxon>Metastrongylidae</taxon>
        <taxon>Protostrongylus</taxon>
    </lineage>
</organism>
<proteinExistence type="predicted"/>
<dbReference type="RefSeq" id="YP_008994648.1">
    <property type="nucleotide sequence ID" value="NC_023262.1"/>
</dbReference>
<keyword evidence="2" id="KW-0496">Mitochondrion</keyword>
<feature type="transmembrane region" description="Helical" evidence="1">
    <location>
        <begin position="15"/>
        <end position="37"/>
    </location>
</feature>
<accession>A0A059SFQ2</accession>
<reference evidence="2" key="1">
    <citation type="journal article" date="2013" name="Parasit. Vectors">
        <title>The mitochondrial genome of Protostrongylus rufescens - implications for population and systematic studies.</title>
        <authorList>
            <person name="Jabbar A."/>
            <person name="Mohandas N."/>
            <person name="Jex A.R."/>
            <person name="Gasser R.B."/>
        </authorList>
    </citation>
    <scope>NUCLEOTIDE SEQUENCE</scope>
</reference>
<evidence type="ECO:0000256" key="1">
    <source>
        <dbReference type="SAM" id="Phobius"/>
    </source>
</evidence>
<keyword evidence="1" id="KW-0812">Transmembrane</keyword>